<dbReference type="InParanoid" id="K3XBB5"/>
<evidence type="ECO:0000259" key="10">
    <source>
        <dbReference type="Pfam" id="PF01545"/>
    </source>
</evidence>
<dbReference type="Gene3D" id="1.20.1510.10">
    <property type="entry name" value="Cation efflux protein transmembrane domain"/>
    <property type="match status" value="1"/>
</dbReference>
<dbReference type="GO" id="GO:0016020">
    <property type="term" value="C:membrane"/>
    <property type="evidence" value="ECO:0007669"/>
    <property type="project" value="UniProtKB-SubCell"/>
</dbReference>
<dbReference type="HOGENOM" id="CLU_019591_0_0_1"/>
<feature type="transmembrane region" description="Helical" evidence="9">
    <location>
        <begin position="144"/>
        <end position="160"/>
    </location>
</feature>
<name>K3XBB5_GLOUD</name>
<feature type="region of interest" description="Disordered" evidence="8">
    <location>
        <begin position="509"/>
        <end position="563"/>
    </location>
</feature>
<dbReference type="EnsemblProtists" id="PYU1_T014514">
    <property type="protein sequence ID" value="PYU1_T014514"/>
    <property type="gene ID" value="PYU1_G014483"/>
</dbReference>
<keyword evidence="7 9" id="KW-0472">Membrane</keyword>
<keyword evidence="3" id="KW-0813">Transport</keyword>
<evidence type="ECO:0000256" key="8">
    <source>
        <dbReference type="SAM" id="MobiDB-lite"/>
    </source>
</evidence>
<keyword evidence="12" id="KW-1185">Reference proteome</keyword>
<evidence type="ECO:0000256" key="5">
    <source>
        <dbReference type="ARBA" id="ARBA00022989"/>
    </source>
</evidence>
<dbReference type="InterPro" id="IPR002524">
    <property type="entry name" value="Cation_efflux"/>
</dbReference>
<reference evidence="12" key="1">
    <citation type="journal article" date="2010" name="Genome Biol.">
        <title>Genome sequence of the necrotrophic plant pathogen Pythium ultimum reveals original pathogenicity mechanisms and effector repertoire.</title>
        <authorList>
            <person name="Levesque C.A."/>
            <person name="Brouwer H."/>
            <person name="Cano L."/>
            <person name="Hamilton J.P."/>
            <person name="Holt C."/>
            <person name="Huitema E."/>
            <person name="Raffaele S."/>
            <person name="Robideau G.P."/>
            <person name="Thines M."/>
            <person name="Win J."/>
            <person name="Zerillo M.M."/>
            <person name="Beakes G.W."/>
            <person name="Boore J.L."/>
            <person name="Busam D."/>
            <person name="Dumas B."/>
            <person name="Ferriera S."/>
            <person name="Fuerstenberg S.I."/>
            <person name="Gachon C.M."/>
            <person name="Gaulin E."/>
            <person name="Govers F."/>
            <person name="Grenville-Briggs L."/>
            <person name="Horner N."/>
            <person name="Hostetler J."/>
            <person name="Jiang R.H."/>
            <person name="Johnson J."/>
            <person name="Krajaejun T."/>
            <person name="Lin H."/>
            <person name="Meijer H.J."/>
            <person name="Moore B."/>
            <person name="Morris P."/>
            <person name="Phuntmart V."/>
            <person name="Puiu D."/>
            <person name="Shetty J."/>
            <person name="Stajich J.E."/>
            <person name="Tripathy S."/>
            <person name="Wawra S."/>
            <person name="van West P."/>
            <person name="Whitty B.R."/>
            <person name="Coutinho P.M."/>
            <person name="Henrissat B."/>
            <person name="Martin F."/>
            <person name="Thomas P.D."/>
            <person name="Tyler B.M."/>
            <person name="De Vries R.P."/>
            <person name="Kamoun S."/>
            <person name="Yandell M."/>
            <person name="Tisserat N."/>
            <person name="Buell C.R."/>
        </authorList>
    </citation>
    <scope>NUCLEOTIDE SEQUENCE</scope>
    <source>
        <strain evidence="12">DAOM:BR144</strain>
    </source>
</reference>
<keyword evidence="5 9" id="KW-1133">Transmembrane helix</keyword>
<feature type="transmembrane region" description="Helical" evidence="9">
    <location>
        <begin position="378"/>
        <end position="398"/>
    </location>
</feature>
<feature type="compositionally biased region" description="Basic residues" evidence="8">
    <location>
        <begin position="826"/>
        <end position="844"/>
    </location>
</feature>
<feature type="compositionally biased region" description="Basic residues" evidence="8">
    <location>
        <begin position="526"/>
        <end position="542"/>
    </location>
</feature>
<evidence type="ECO:0000256" key="6">
    <source>
        <dbReference type="ARBA" id="ARBA00023065"/>
    </source>
</evidence>
<dbReference type="GO" id="GO:0006882">
    <property type="term" value="P:intracellular zinc ion homeostasis"/>
    <property type="evidence" value="ECO:0007669"/>
    <property type="project" value="InterPro"/>
</dbReference>
<keyword evidence="4 9" id="KW-0812">Transmembrane</keyword>
<dbReference type="NCBIfam" id="TIGR01297">
    <property type="entry name" value="CDF"/>
    <property type="match status" value="1"/>
</dbReference>
<comment type="similarity">
    <text evidence="2">Belongs to the cation diffusion facilitator (CDF) transporter (TC 2.A.4) family. SLC30A subfamily.</text>
</comment>
<evidence type="ECO:0000256" key="4">
    <source>
        <dbReference type="ARBA" id="ARBA00022692"/>
    </source>
</evidence>
<dbReference type="InterPro" id="IPR045316">
    <property type="entry name" value="Msc2-like"/>
</dbReference>
<sequence>MDFDVAPLPRSTSQHVKDATIVATASFGMLVLQQVVMKHAVNDFQTLGALLLAVLLLQAAVVGVAKATDSGGKTMAFRADAPTLAKVAANGARVFVQCWIRADALHHFGFLFAFLLENIGVLLLQPLKDATTVAKLSTSNHAKYNNTGLLVLIGYVLVAGVDAYEYGSLLHTFVLIGVALAMQEWHHRTPEATMRLASSPHFHLLSLLAACAMSVPLSVVIGSWRVREEAAFNEREGVAVMTNGMWTACLFGAAACQTAAMFFARNHDSILSSRSRWLSLMACSVTGLVSSLLMSAAQDDWLRCGADFLASMVIVYAQFAQFQNTSSSSLATQGYGSRDDELDMFRTGAMASSSSGGHNSDFGHILRVLWEKDDSRKILLFLSVNVSYMIVELVVGFWTNSLGLIGDAGHMLFDNSALVIGLVASYIGKLPADAQYTYGYGRVEVLSGFLNSILLLFISFHLMAEASSRFVDPPEVSTDNLLLTSTVGLLVNIVGLVWFHDQVHGHGHSHGDGGCGGGHGHDVKSHDHHGHSHGASNHHGHGHGHDHQPHAEHEFDDQHHSASSSNSNMYGVYLHVLADTMGSVGVIVSSLLIEYRGWHIADPLSSAMISLLIFGSTLPLLKDTLLQLLQRVPREMERDIAQTLDDVRANVPGLLAIEQWHFWRHVNDVCVGTLHVVIDSHASEQATMQRIRAIYKKRLAMDQFLSIQVSKPHSQSLGAEAHNHGAWSHAHDDHRHDHDHHHDHHSSGMSTYENPAGDDAMRFANHHTGFHQAATVQQQQQHPWKQGNQFHQHYQHQHAAPVQDLMSKGAAWPHNPAATTNPMNDHHHHHHHHDAHSHGHGHGR</sequence>
<dbReference type="SUPFAM" id="SSF161111">
    <property type="entry name" value="Cation efflux protein transmembrane domain-like"/>
    <property type="match status" value="1"/>
</dbReference>
<dbReference type="Pfam" id="PF01545">
    <property type="entry name" value="Cation_efflux"/>
    <property type="match status" value="1"/>
</dbReference>
<dbReference type="AlphaFoldDB" id="K3XBB5"/>
<dbReference type="InterPro" id="IPR058533">
    <property type="entry name" value="Cation_efflux_TM"/>
</dbReference>
<feature type="compositionally biased region" description="Basic and acidic residues" evidence="8">
    <location>
        <begin position="543"/>
        <end position="560"/>
    </location>
</feature>
<organism evidence="11 12">
    <name type="scientific">Globisporangium ultimum (strain ATCC 200006 / CBS 805.95 / DAOM BR144)</name>
    <name type="common">Pythium ultimum</name>
    <dbReference type="NCBI Taxonomy" id="431595"/>
    <lineage>
        <taxon>Eukaryota</taxon>
        <taxon>Sar</taxon>
        <taxon>Stramenopiles</taxon>
        <taxon>Oomycota</taxon>
        <taxon>Peronosporomycetes</taxon>
        <taxon>Pythiales</taxon>
        <taxon>Pythiaceae</taxon>
        <taxon>Globisporangium</taxon>
    </lineage>
</organism>
<dbReference type="PANTHER" id="PTHR45755">
    <property type="match status" value="1"/>
</dbReference>
<dbReference type="PANTHER" id="PTHR45755:SF4">
    <property type="entry name" value="ZINC TRANSPORTER 7"/>
    <property type="match status" value="1"/>
</dbReference>
<dbReference type="GO" id="GO:0005794">
    <property type="term" value="C:Golgi apparatus"/>
    <property type="evidence" value="ECO:0007669"/>
    <property type="project" value="TreeGrafter"/>
</dbReference>
<evidence type="ECO:0000256" key="7">
    <source>
        <dbReference type="ARBA" id="ARBA00023136"/>
    </source>
</evidence>
<accession>K3XBB5</accession>
<evidence type="ECO:0000256" key="3">
    <source>
        <dbReference type="ARBA" id="ARBA00022448"/>
    </source>
</evidence>
<dbReference type="OMA" id="VNVAFMF"/>
<reference evidence="12" key="2">
    <citation type="submission" date="2010-04" db="EMBL/GenBank/DDBJ databases">
        <authorList>
            <person name="Buell R."/>
            <person name="Hamilton J."/>
            <person name="Hostetler J."/>
        </authorList>
    </citation>
    <scope>NUCLEOTIDE SEQUENCE [LARGE SCALE GENOMIC DNA]</scope>
    <source>
        <strain evidence="12">DAOM:BR144</strain>
    </source>
</reference>
<feature type="transmembrane region" description="Helical" evidence="9">
    <location>
        <begin position="104"/>
        <end position="124"/>
    </location>
</feature>
<proteinExistence type="inferred from homology"/>
<feature type="transmembrane region" description="Helical" evidence="9">
    <location>
        <begin position="440"/>
        <end position="461"/>
    </location>
</feature>
<evidence type="ECO:0000256" key="2">
    <source>
        <dbReference type="ARBA" id="ARBA00008873"/>
    </source>
</evidence>
<reference evidence="11" key="3">
    <citation type="submission" date="2015-02" db="UniProtKB">
        <authorList>
            <consortium name="EnsemblProtists"/>
        </authorList>
    </citation>
    <scope>IDENTIFICATION</scope>
    <source>
        <strain evidence="11">DAOM BR144</strain>
    </source>
</reference>
<feature type="domain" description="Cation efflux protein transmembrane" evidence="10">
    <location>
        <begin position="378"/>
        <end position="629"/>
    </location>
</feature>
<dbReference type="eggNOG" id="KOG1484">
    <property type="taxonomic scope" value="Eukaryota"/>
</dbReference>
<dbReference type="InterPro" id="IPR027469">
    <property type="entry name" value="Cation_efflux_TMD_sf"/>
</dbReference>
<feature type="transmembrane region" description="Helical" evidence="9">
    <location>
        <begin position="410"/>
        <end position="428"/>
    </location>
</feature>
<evidence type="ECO:0000313" key="12">
    <source>
        <dbReference type="Proteomes" id="UP000019132"/>
    </source>
</evidence>
<evidence type="ECO:0000256" key="1">
    <source>
        <dbReference type="ARBA" id="ARBA00004141"/>
    </source>
</evidence>
<feature type="transmembrane region" description="Helical" evidence="9">
    <location>
        <begin position="202"/>
        <end position="224"/>
    </location>
</feature>
<keyword evidence="6" id="KW-0406">Ion transport</keyword>
<comment type="subcellular location">
    <subcellularLocation>
        <location evidence="1">Membrane</location>
        <topology evidence="1">Multi-pass membrane protein</topology>
    </subcellularLocation>
</comment>
<dbReference type="GO" id="GO:0005385">
    <property type="term" value="F:zinc ion transmembrane transporter activity"/>
    <property type="evidence" value="ECO:0007669"/>
    <property type="project" value="InterPro"/>
</dbReference>
<protein>
    <recommendedName>
        <fullName evidence="10">Cation efflux protein transmembrane domain-containing protein</fullName>
    </recommendedName>
</protein>
<evidence type="ECO:0000313" key="11">
    <source>
        <dbReference type="EnsemblProtists" id="PYU1_T014514"/>
    </source>
</evidence>
<dbReference type="Proteomes" id="UP000019132">
    <property type="component" value="Unassembled WGS sequence"/>
</dbReference>
<feature type="transmembrane region" description="Helical" evidence="9">
    <location>
        <begin position="44"/>
        <end position="65"/>
    </location>
</feature>
<dbReference type="EMBL" id="GL376575">
    <property type="status" value="NOT_ANNOTATED_CDS"/>
    <property type="molecule type" value="Genomic_DNA"/>
</dbReference>
<dbReference type="VEuPathDB" id="FungiDB:PYU1_G014483"/>
<dbReference type="STRING" id="431595.K3XBB5"/>
<feature type="region of interest" description="Disordered" evidence="8">
    <location>
        <begin position="713"/>
        <end position="844"/>
    </location>
</feature>
<feature type="transmembrane region" description="Helical" evidence="9">
    <location>
        <begin position="244"/>
        <end position="264"/>
    </location>
</feature>
<evidence type="ECO:0000256" key="9">
    <source>
        <dbReference type="SAM" id="Phobius"/>
    </source>
</evidence>